<reference evidence="2" key="1">
    <citation type="journal article" date="2019" name="BMC Genomics">
        <title>A new reference genome for Sorghum bicolor reveals high levels of sequence similarity between sweet and grain genotypes: implications for the genetics of sugar metabolism.</title>
        <authorList>
            <person name="Cooper E.A."/>
            <person name="Brenton Z.W."/>
            <person name="Flinn B.S."/>
            <person name="Jenkins J."/>
            <person name="Shu S."/>
            <person name="Flowers D."/>
            <person name="Luo F."/>
            <person name="Wang Y."/>
            <person name="Xia P."/>
            <person name="Barry K."/>
            <person name="Daum C."/>
            <person name="Lipzen A."/>
            <person name="Yoshinaga Y."/>
            <person name="Schmutz J."/>
            <person name="Saski C."/>
            <person name="Vermerris W."/>
            <person name="Kresovich S."/>
        </authorList>
    </citation>
    <scope>NUCLEOTIDE SEQUENCE</scope>
</reference>
<comment type="caution">
    <text evidence="2">The sequence shown here is derived from an EMBL/GenBank/DDBJ whole genome shotgun (WGS) entry which is preliminary data.</text>
</comment>
<dbReference type="PANTHER" id="PTHR27003:SF357">
    <property type="entry name" value="PROTEIN KINASE DOMAIN-CONTAINING PROTEIN"/>
    <property type="match status" value="1"/>
</dbReference>
<feature type="domain" description="Protein kinase" evidence="1">
    <location>
        <begin position="8"/>
        <end position="266"/>
    </location>
</feature>
<gene>
    <name evidence="2" type="ORF">BDA96_01G378100</name>
</gene>
<dbReference type="SUPFAM" id="SSF56112">
    <property type="entry name" value="Protein kinase-like (PK-like)"/>
    <property type="match status" value="1"/>
</dbReference>
<organism evidence="2 3">
    <name type="scientific">Sorghum bicolor</name>
    <name type="common">Sorghum</name>
    <name type="synonym">Sorghum vulgare</name>
    <dbReference type="NCBI Taxonomy" id="4558"/>
    <lineage>
        <taxon>Eukaryota</taxon>
        <taxon>Viridiplantae</taxon>
        <taxon>Streptophyta</taxon>
        <taxon>Embryophyta</taxon>
        <taxon>Tracheophyta</taxon>
        <taxon>Spermatophyta</taxon>
        <taxon>Magnoliopsida</taxon>
        <taxon>Liliopsida</taxon>
        <taxon>Poales</taxon>
        <taxon>Poaceae</taxon>
        <taxon>PACMAD clade</taxon>
        <taxon>Panicoideae</taxon>
        <taxon>Andropogonodae</taxon>
        <taxon>Andropogoneae</taxon>
        <taxon>Sorghinae</taxon>
        <taxon>Sorghum</taxon>
    </lineage>
</organism>
<protein>
    <recommendedName>
        <fullName evidence="1">Protein kinase domain-containing protein</fullName>
    </recommendedName>
</protein>
<name>A0A921S2K8_SORBI</name>
<dbReference type="AlphaFoldDB" id="A0A921S2K8"/>
<evidence type="ECO:0000313" key="3">
    <source>
        <dbReference type="Proteomes" id="UP000807115"/>
    </source>
</evidence>
<dbReference type="PIRSF" id="PIRSF000654">
    <property type="entry name" value="Integrin-linked_kinase"/>
    <property type="match status" value="1"/>
</dbReference>
<dbReference type="InterPro" id="IPR001245">
    <property type="entry name" value="Ser-Thr/Tyr_kinase_cat_dom"/>
</dbReference>
<dbReference type="Proteomes" id="UP000807115">
    <property type="component" value="Chromosome 1"/>
</dbReference>
<dbReference type="PROSITE" id="PS50011">
    <property type="entry name" value="PROTEIN_KINASE_DOM"/>
    <property type="match status" value="1"/>
</dbReference>
<dbReference type="GO" id="GO:0005524">
    <property type="term" value="F:ATP binding"/>
    <property type="evidence" value="ECO:0007669"/>
    <property type="project" value="InterPro"/>
</dbReference>
<dbReference type="PANTHER" id="PTHR27003">
    <property type="entry name" value="OS07G0166700 PROTEIN"/>
    <property type="match status" value="1"/>
</dbReference>
<dbReference type="Gene3D" id="3.30.200.20">
    <property type="entry name" value="Phosphorylase Kinase, domain 1"/>
    <property type="match status" value="1"/>
</dbReference>
<dbReference type="InterPro" id="IPR045272">
    <property type="entry name" value="ANXUR1/2-like"/>
</dbReference>
<dbReference type="InterPro" id="IPR011009">
    <property type="entry name" value="Kinase-like_dom_sf"/>
</dbReference>
<dbReference type="Pfam" id="PF07714">
    <property type="entry name" value="PK_Tyr_Ser-Thr"/>
    <property type="match status" value="1"/>
</dbReference>
<sequence>MEVATNNFHESLLMGRGSSSSVYLGKIDSAALATMVAVRRVYGVRDFHCLIETVLKLGHGHLVPLVGYCHEKETTLLIYEYVAGGDLREHLYGMKPPLSWRQRIETCIGVARGLCYLHGLQLTHGAVRTSNILLDDQECLAKITNIAPPPTEVCETDSYSDPEYLRTGLRTEKSDVYCFGLVLLEVLFARPVIERQRPEEQAAWLARWALLCQEEGYLHRIIDPYLKGKINPRCLNKFLETAENCLALRGDDRPSMGDVLSDLEYALEFTTRCEWRGKLR</sequence>
<dbReference type="Gene3D" id="1.10.510.10">
    <property type="entry name" value="Transferase(Phosphotransferase) domain 1"/>
    <property type="match status" value="1"/>
</dbReference>
<dbReference type="EMBL" id="CM027680">
    <property type="protein sequence ID" value="KAG0550907.1"/>
    <property type="molecule type" value="Genomic_DNA"/>
</dbReference>
<accession>A0A921S2K8</accession>
<dbReference type="GO" id="GO:0004714">
    <property type="term" value="F:transmembrane receptor protein tyrosine kinase activity"/>
    <property type="evidence" value="ECO:0007669"/>
    <property type="project" value="InterPro"/>
</dbReference>
<dbReference type="InterPro" id="IPR000719">
    <property type="entry name" value="Prot_kinase_dom"/>
</dbReference>
<proteinExistence type="predicted"/>
<evidence type="ECO:0000313" key="2">
    <source>
        <dbReference type="EMBL" id="KAG0550907.1"/>
    </source>
</evidence>
<reference evidence="2" key="2">
    <citation type="submission" date="2020-10" db="EMBL/GenBank/DDBJ databases">
        <authorList>
            <person name="Cooper E.A."/>
            <person name="Brenton Z.W."/>
            <person name="Flinn B.S."/>
            <person name="Jenkins J."/>
            <person name="Shu S."/>
            <person name="Flowers D."/>
            <person name="Luo F."/>
            <person name="Wang Y."/>
            <person name="Xia P."/>
            <person name="Barry K."/>
            <person name="Daum C."/>
            <person name="Lipzen A."/>
            <person name="Yoshinaga Y."/>
            <person name="Schmutz J."/>
            <person name="Saski C."/>
            <person name="Vermerris W."/>
            <person name="Kresovich S."/>
        </authorList>
    </citation>
    <scope>NUCLEOTIDE SEQUENCE</scope>
</reference>
<evidence type="ECO:0000259" key="1">
    <source>
        <dbReference type="PROSITE" id="PS50011"/>
    </source>
</evidence>